<dbReference type="PANTHER" id="PTHR43124:SF3">
    <property type="entry name" value="CHLORAMPHENICOL EFFLUX PUMP RV0191"/>
    <property type="match status" value="1"/>
</dbReference>
<evidence type="ECO:0000259" key="8">
    <source>
        <dbReference type="PROSITE" id="PS50850"/>
    </source>
</evidence>
<keyword evidence="3 7" id="KW-0812">Transmembrane</keyword>
<comment type="subcellular location">
    <subcellularLocation>
        <location evidence="1">Cell membrane</location>
        <topology evidence="1">Multi-pass membrane protein</topology>
    </subcellularLocation>
</comment>
<proteinExistence type="predicted"/>
<keyword evidence="2" id="KW-1003">Cell membrane</keyword>
<feature type="compositionally biased region" description="Low complexity" evidence="6">
    <location>
        <begin position="20"/>
        <end position="33"/>
    </location>
</feature>
<keyword evidence="10" id="KW-1185">Reference proteome</keyword>
<comment type="caution">
    <text evidence="9">The sequence shown here is derived from an EMBL/GenBank/DDBJ whole genome shotgun (WGS) entry which is preliminary data.</text>
</comment>
<dbReference type="CDD" id="cd06174">
    <property type="entry name" value="MFS"/>
    <property type="match status" value="1"/>
</dbReference>
<reference evidence="10" key="1">
    <citation type="journal article" date="2019" name="Int. J. Syst. Evol. Microbiol.">
        <title>The Global Catalogue of Microorganisms (GCM) 10K type strain sequencing project: providing services to taxonomists for standard genome sequencing and annotation.</title>
        <authorList>
            <consortium name="The Broad Institute Genomics Platform"/>
            <consortium name="The Broad Institute Genome Sequencing Center for Infectious Disease"/>
            <person name="Wu L."/>
            <person name="Ma J."/>
        </authorList>
    </citation>
    <scope>NUCLEOTIDE SEQUENCE [LARGE SCALE GENOMIC DNA]</scope>
    <source>
        <strain evidence="10">TBRC 1826</strain>
    </source>
</reference>
<dbReference type="SUPFAM" id="SSF103473">
    <property type="entry name" value="MFS general substrate transporter"/>
    <property type="match status" value="1"/>
</dbReference>
<evidence type="ECO:0000313" key="10">
    <source>
        <dbReference type="Proteomes" id="UP001595847"/>
    </source>
</evidence>
<organism evidence="9 10">
    <name type="scientific">Nocardiopsis sediminis</name>
    <dbReference type="NCBI Taxonomy" id="1778267"/>
    <lineage>
        <taxon>Bacteria</taxon>
        <taxon>Bacillati</taxon>
        <taxon>Actinomycetota</taxon>
        <taxon>Actinomycetes</taxon>
        <taxon>Streptosporangiales</taxon>
        <taxon>Nocardiopsidaceae</taxon>
        <taxon>Nocardiopsis</taxon>
    </lineage>
</organism>
<dbReference type="Pfam" id="PF07690">
    <property type="entry name" value="MFS_1"/>
    <property type="match status" value="1"/>
</dbReference>
<dbReference type="InterPro" id="IPR011701">
    <property type="entry name" value="MFS"/>
</dbReference>
<feature type="transmembrane region" description="Helical" evidence="7">
    <location>
        <begin position="117"/>
        <end position="136"/>
    </location>
</feature>
<keyword evidence="5 7" id="KW-0472">Membrane</keyword>
<sequence>MSTETTGGHLRGRSSGDGVTPSSPSPAASAPTTTVLAAPAAEPPGGARAWLVWAIAVGVYFLAMFHRNGLAVAALEAQQRFDVGPAVLSLLPMVQLLVYVVLQVPAGLMADRIGPRASLLMGLAAMAAGVAMFAVAPDIRVAIAGRVLIGLGDAVTFLNVIRIGALWFPRARYALISSLTALVGGVGQLSSVAPLSAALHGLGWMWAFLGASAVSVAMMVLVLLAVRDRPQGSGDTHPHPPVKAWASIVEALKARGPRVGMACHAAVMAPYTMLAVLWGYPFLVEGVGLAPATAGLLLSGLGVGVLWISPVLGALVGRAPGIRRPFAMVLVTLFGVAWVSLVAWPGGLPPTPVIVAVLVVSAAGQVMAPALSFDFARDGLPAHRTGVASGLVNMSGFTTTVVATVGAGIILEAGGGFQAAFIPLAATTAVSAVVTVAMLWRYPRP</sequence>
<evidence type="ECO:0000256" key="3">
    <source>
        <dbReference type="ARBA" id="ARBA00022692"/>
    </source>
</evidence>
<evidence type="ECO:0000256" key="1">
    <source>
        <dbReference type="ARBA" id="ARBA00004651"/>
    </source>
</evidence>
<feature type="transmembrane region" description="Helical" evidence="7">
    <location>
        <begin position="86"/>
        <end position="105"/>
    </location>
</feature>
<protein>
    <submittedName>
        <fullName evidence="9">Nitrate/nitrite transporter</fullName>
    </submittedName>
</protein>
<feature type="transmembrane region" description="Helical" evidence="7">
    <location>
        <begin position="353"/>
        <end position="375"/>
    </location>
</feature>
<feature type="region of interest" description="Disordered" evidence="6">
    <location>
        <begin position="1"/>
        <end position="33"/>
    </location>
</feature>
<dbReference type="PROSITE" id="PS50850">
    <property type="entry name" value="MFS"/>
    <property type="match status" value="1"/>
</dbReference>
<dbReference type="EMBL" id="JBHSBH010000013">
    <property type="protein sequence ID" value="MFC3998325.1"/>
    <property type="molecule type" value="Genomic_DNA"/>
</dbReference>
<dbReference type="InterPro" id="IPR020846">
    <property type="entry name" value="MFS_dom"/>
</dbReference>
<dbReference type="Proteomes" id="UP001595847">
    <property type="component" value="Unassembled WGS sequence"/>
</dbReference>
<dbReference type="RefSeq" id="WP_378536086.1">
    <property type="nucleotide sequence ID" value="NZ_JBHSBH010000013.1"/>
</dbReference>
<feature type="transmembrane region" description="Helical" evidence="7">
    <location>
        <begin position="49"/>
        <end position="66"/>
    </location>
</feature>
<evidence type="ECO:0000256" key="5">
    <source>
        <dbReference type="ARBA" id="ARBA00023136"/>
    </source>
</evidence>
<feature type="domain" description="Major facilitator superfamily (MFS) profile" evidence="8">
    <location>
        <begin position="52"/>
        <end position="443"/>
    </location>
</feature>
<keyword evidence="4 7" id="KW-1133">Transmembrane helix</keyword>
<evidence type="ECO:0000256" key="7">
    <source>
        <dbReference type="SAM" id="Phobius"/>
    </source>
</evidence>
<evidence type="ECO:0000256" key="4">
    <source>
        <dbReference type="ARBA" id="ARBA00022989"/>
    </source>
</evidence>
<name>A0ABV8FUF0_9ACTN</name>
<dbReference type="InterPro" id="IPR036259">
    <property type="entry name" value="MFS_trans_sf"/>
</dbReference>
<dbReference type="Gene3D" id="1.20.1250.20">
    <property type="entry name" value="MFS general substrate transporter like domains"/>
    <property type="match status" value="2"/>
</dbReference>
<dbReference type="InterPro" id="IPR050189">
    <property type="entry name" value="MFS_Efflux_Transporters"/>
</dbReference>
<evidence type="ECO:0000313" key="9">
    <source>
        <dbReference type="EMBL" id="MFC3998325.1"/>
    </source>
</evidence>
<accession>A0ABV8FUF0</accession>
<feature type="transmembrane region" description="Helical" evidence="7">
    <location>
        <begin position="417"/>
        <end position="440"/>
    </location>
</feature>
<evidence type="ECO:0000256" key="2">
    <source>
        <dbReference type="ARBA" id="ARBA00022475"/>
    </source>
</evidence>
<feature type="transmembrane region" description="Helical" evidence="7">
    <location>
        <begin position="204"/>
        <end position="226"/>
    </location>
</feature>
<evidence type="ECO:0000256" key="6">
    <source>
        <dbReference type="SAM" id="MobiDB-lite"/>
    </source>
</evidence>
<feature type="transmembrane region" description="Helical" evidence="7">
    <location>
        <begin position="387"/>
        <end position="411"/>
    </location>
</feature>
<feature type="transmembrane region" description="Helical" evidence="7">
    <location>
        <begin position="142"/>
        <end position="161"/>
    </location>
</feature>
<feature type="transmembrane region" description="Helical" evidence="7">
    <location>
        <begin position="259"/>
        <end position="280"/>
    </location>
</feature>
<feature type="transmembrane region" description="Helical" evidence="7">
    <location>
        <begin position="327"/>
        <end position="347"/>
    </location>
</feature>
<gene>
    <name evidence="9" type="ORF">ACFOVU_20535</name>
</gene>
<dbReference type="PANTHER" id="PTHR43124">
    <property type="entry name" value="PURINE EFFLUX PUMP PBUE"/>
    <property type="match status" value="1"/>
</dbReference>
<feature type="transmembrane region" description="Helical" evidence="7">
    <location>
        <begin position="292"/>
        <end position="315"/>
    </location>
</feature>